<reference evidence="9" key="1">
    <citation type="submission" date="2021-02" db="EMBL/GenBank/DDBJ databases">
        <authorList>
            <person name="Nowell W R."/>
        </authorList>
    </citation>
    <scope>NUCLEOTIDE SEQUENCE</scope>
    <source>
        <strain evidence="9">Ploen Becks lab</strain>
    </source>
</reference>
<feature type="compositionally biased region" description="Low complexity" evidence="7">
    <location>
        <begin position="412"/>
        <end position="427"/>
    </location>
</feature>
<dbReference type="Pfam" id="PF00505">
    <property type="entry name" value="HMG_box"/>
    <property type="match status" value="1"/>
</dbReference>
<dbReference type="EMBL" id="CAJNOC010000553">
    <property type="protein sequence ID" value="CAF0775940.1"/>
    <property type="molecule type" value="Genomic_DNA"/>
</dbReference>
<gene>
    <name evidence="9" type="ORF">OXX778_LOCUS5202</name>
</gene>
<dbReference type="GO" id="GO:0005634">
    <property type="term" value="C:nucleus"/>
    <property type="evidence" value="ECO:0007669"/>
    <property type="project" value="UniProtKB-UniRule"/>
</dbReference>
<feature type="compositionally biased region" description="Polar residues" evidence="7">
    <location>
        <begin position="624"/>
        <end position="637"/>
    </location>
</feature>
<evidence type="ECO:0000313" key="9">
    <source>
        <dbReference type="EMBL" id="CAF0775940.1"/>
    </source>
</evidence>
<feature type="region of interest" description="Disordered" evidence="7">
    <location>
        <begin position="1"/>
        <end position="45"/>
    </location>
</feature>
<dbReference type="SUPFAM" id="SSF47095">
    <property type="entry name" value="HMG-box"/>
    <property type="match status" value="1"/>
</dbReference>
<dbReference type="InterPro" id="IPR036910">
    <property type="entry name" value="HMG_box_dom_sf"/>
</dbReference>
<proteinExistence type="predicted"/>
<name>A0A813R3A5_9BILA</name>
<dbReference type="AlphaFoldDB" id="A0A813R3A5"/>
<dbReference type="InterPro" id="IPR009071">
    <property type="entry name" value="HMG_box_dom"/>
</dbReference>
<feature type="compositionally biased region" description="Low complexity" evidence="7">
    <location>
        <begin position="897"/>
        <end position="916"/>
    </location>
</feature>
<keyword evidence="10" id="KW-1185">Reference proteome</keyword>
<feature type="compositionally biased region" description="Low complexity" evidence="7">
    <location>
        <begin position="856"/>
        <end position="887"/>
    </location>
</feature>
<dbReference type="Proteomes" id="UP000663879">
    <property type="component" value="Unassembled WGS sequence"/>
</dbReference>
<dbReference type="PANTHER" id="PTHR13059:SF13">
    <property type="entry name" value="PROTEIN CAPICUA HOMOLOG"/>
    <property type="match status" value="1"/>
</dbReference>
<feature type="region of interest" description="Disordered" evidence="7">
    <location>
        <begin position="408"/>
        <end position="437"/>
    </location>
</feature>
<evidence type="ECO:0000256" key="5">
    <source>
        <dbReference type="ARBA" id="ARBA00023242"/>
    </source>
</evidence>
<evidence type="ECO:0000256" key="2">
    <source>
        <dbReference type="ARBA" id="ARBA00023015"/>
    </source>
</evidence>
<keyword evidence="1" id="KW-0597">Phosphoprotein</keyword>
<dbReference type="PROSITE" id="PS50118">
    <property type="entry name" value="HMG_BOX_2"/>
    <property type="match status" value="1"/>
</dbReference>
<keyword evidence="5 6" id="KW-0539">Nucleus</keyword>
<dbReference type="InterPro" id="IPR058606">
    <property type="entry name" value="HTH_Cic_C"/>
</dbReference>
<evidence type="ECO:0000256" key="6">
    <source>
        <dbReference type="PROSITE-ProRule" id="PRU00267"/>
    </source>
</evidence>
<feature type="compositionally biased region" description="Low complexity" evidence="7">
    <location>
        <begin position="10"/>
        <end position="44"/>
    </location>
</feature>
<keyword evidence="2" id="KW-0805">Transcription regulation</keyword>
<evidence type="ECO:0000256" key="1">
    <source>
        <dbReference type="ARBA" id="ARBA00022553"/>
    </source>
</evidence>
<evidence type="ECO:0000256" key="3">
    <source>
        <dbReference type="ARBA" id="ARBA00023125"/>
    </source>
</evidence>
<feature type="region of interest" description="Disordered" evidence="7">
    <location>
        <begin position="1044"/>
        <end position="1075"/>
    </location>
</feature>
<dbReference type="PANTHER" id="PTHR13059">
    <property type="entry name" value="HMG-BOX TRANSCRIPTION FACTOR BBX"/>
    <property type="match status" value="1"/>
</dbReference>
<accession>A0A813R3A5</accession>
<dbReference type="Gene3D" id="1.10.30.10">
    <property type="entry name" value="High mobility group box domain"/>
    <property type="match status" value="1"/>
</dbReference>
<dbReference type="SMART" id="SM00398">
    <property type="entry name" value="HMG"/>
    <property type="match status" value="1"/>
</dbReference>
<keyword evidence="4" id="KW-0804">Transcription</keyword>
<evidence type="ECO:0000313" key="10">
    <source>
        <dbReference type="Proteomes" id="UP000663879"/>
    </source>
</evidence>
<feature type="compositionally biased region" description="Polar residues" evidence="7">
    <location>
        <begin position="645"/>
        <end position="660"/>
    </location>
</feature>
<feature type="compositionally biased region" description="Low complexity" evidence="7">
    <location>
        <begin position="1058"/>
        <end position="1069"/>
    </location>
</feature>
<dbReference type="Pfam" id="PF25981">
    <property type="entry name" value="HTH_Cic_C"/>
    <property type="match status" value="1"/>
</dbReference>
<organism evidence="9 10">
    <name type="scientific">Brachionus calyciflorus</name>
    <dbReference type="NCBI Taxonomy" id="104777"/>
    <lineage>
        <taxon>Eukaryota</taxon>
        <taxon>Metazoa</taxon>
        <taxon>Spiralia</taxon>
        <taxon>Gnathifera</taxon>
        <taxon>Rotifera</taxon>
        <taxon>Eurotatoria</taxon>
        <taxon>Monogononta</taxon>
        <taxon>Pseudotrocha</taxon>
        <taxon>Ploima</taxon>
        <taxon>Brachionidae</taxon>
        <taxon>Brachionus</taxon>
    </lineage>
</organism>
<dbReference type="GO" id="GO:0000977">
    <property type="term" value="F:RNA polymerase II transcription regulatory region sequence-specific DNA binding"/>
    <property type="evidence" value="ECO:0007669"/>
    <property type="project" value="TreeGrafter"/>
</dbReference>
<protein>
    <recommendedName>
        <fullName evidence="8">HMG box domain-containing protein</fullName>
    </recommendedName>
</protein>
<feature type="region of interest" description="Disordered" evidence="7">
    <location>
        <begin position="855"/>
        <end position="916"/>
    </location>
</feature>
<evidence type="ECO:0000256" key="4">
    <source>
        <dbReference type="ARBA" id="ARBA00023163"/>
    </source>
</evidence>
<comment type="caution">
    <text evidence="9">The sequence shown here is derived from an EMBL/GenBank/DDBJ whole genome shotgun (WGS) entry which is preliminary data.</text>
</comment>
<feature type="DNA-binding region" description="HMG box" evidence="6">
    <location>
        <begin position="702"/>
        <end position="770"/>
    </location>
</feature>
<evidence type="ECO:0000259" key="8">
    <source>
        <dbReference type="PROSITE" id="PS50118"/>
    </source>
</evidence>
<evidence type="ECO:0000256" key="7">
    <source>
        <dbReference type="SAM" id="MobiDB-lite"/>
    </source>
</evidence>
<keyword evidence="3 6" id="KW-0238">DNA-binding</keyword>
<feature type="compositionally biased region" description="Basic and acidic residues" evidence="7">
    <location>
        <begin position="571"/>
        <end position="583"/>
    </location>
</feature>
<feature type="compositionally biased region" description="Acidic residues" evidence="7">
    <location>
        <begin position="584"/>
        <end position="601"/>
    </location>
</feature>
<feature type="region of interest" description="Disordered" evidence="7">
    <location>
        <begin position="559"/>
        <end position="664"/>
    </location>
</feature>
<sequence>MKRKTNDQQENNNENSPTNNPTNNNNNNNNNINSNSNNNNNTTNQADLTQNFQRLTQYLQHEKNIDPTSAHNLALQVLSNFNSIYSLLGTHNSPIQPTIRHNIPSTNNNNIYTPNLFHPIVINKPQASPNLMPLIQNQIFTFQSSSQNNSTTTRNESPNPLSIPLKKRMISSSSDSCLYNNNNKKNIDVTQWRETRVLAMKKYTRINDDLDEDINWINYIPCEIESVNGNLVSVIMNDGERVIYDVTKEDEKFGLVEDAQAKLDQLEKGCLVLFRLPYQNTSSHTSTPTATPIPFPSTPTTPDHTKNTKLIKFRLGRIVDKQMLDKQKNFLIEPISLDLIPHEQSVQEWIERPYLRLVQPPWYDDYKDELNLKLSLEFIEQLKLNRTKLKSLNVKPINFNHRQFATEIKTPNSNQQQTTNSTNNNNNKFKKGDIVTTSNGIRKKFNGKQWRRLCSKEDCSKESQRKGFCSRHLTQRSGGKRAQSQAHLINQPTNNNNNNLINLKQSLLNNKHLEMAQNYMKPSIQPLLWSAVLHNQHIKARTDDELCAANALVGINSSVKSERSNSSLSKTETKSLDLEHESDMDNDEEDDDDDEEEDDENSINTNSKKSRDNYDDDDDDKNNGTGLISHNTNSNVESKQEKTSQSEQNKQGDRNSSSKISDTELNDDVFEAKTSRKKSKMTYLKRTISDELECRGLTNDHVRRPMNAFMIFSKRERPLIHQQYPNCDNRAVSKMLGERWYALDHEDKKKYHDIASRLKQDHFKANPDWKWRNKLERQKSEPFTKMKKTKSEFDAPEFFKQLSCPSDGDEYIPTLIDEANSNTKIKPLPIKHINVSLDTKLSQINKFKPTGIVFKPTTPTTTLTPSSTVSLSDDQSSPNFSTSSQSNEKIDSPIKLSSTNTTTTTTTSTSMASYNSNSTSISPLCQMYCDTTSDFVGVDIEIDRVNRDRKRKYSKSNFRFKNTDIENNRPITKTQSESSLIKLARTPKSALLERRRQAVFHLLTQSIYPSEETMNEFLQKNKDLFPSKREFLTKLREVRQKIMNNNEATMSKKDSTNPDDNTNLNNTSNILMASL</sequence>
<dbReference type="InterPro" id="IPR052412">
    <property type="entry name" value="CC-Dev_Transcription_Reg"/>
</dbReference>
<dbReference type="OrthoDB" id="2377365at2759"/>
<feature type="domain" description="HMG box" evidence="8">
    <location>
        <begin position="702"/>
        <end position="770"/>
    </location>
</feature>
<dbReference type="GO" id="GO:0000981">
    <property type="term" value="F:DNA-binding transcription factor activity, RNA polymerase II-specific"/>
    <property type="evidence" value="ECO:0007669"/>
    <property type="project" value="TreeGrafter"/>
</dbReference>